<proteinExistence type="predicted"/>
<evidence type="ECO:0000313" key="1">
    <source>
        <dbReference type="EMBL" id="KOS23265.1"/>
    </source>
</evidence>
<name>A0A0M9VXI6_ESCWE</name>
<protein>
    <submittedName>
        <fullName evidence="1">Uncharacterized protein</fullName>
    </submittedName>
</protein>
<dbReference type="EMBL" id="LGSR01000002">
    <property type="protein sequence ID" value="KOS23265.1"/>
    <property type="molecule type" value="Genomic_DNA"/>
</dbReference>
<accession>A0A0M9VXI6</accession>
<comment type="caution">
    <text evidence="1">The sequence shown here is derived from an EMBL/GenBank/DDBJ whole genome shotgun (WGS) entry which is preliminary data.</text>
</comment>
<keyword evidence="2" id="KW-1185">Reference proteome</keyword>
<dbReference type="Proteomes" id="UP000053831">
    <property type="component" value="Unassembled WGS sequence"/>
</dbReference>
<gene>
    <name evidence="1" type="ORF">ESCO_003624</name>
</gene>
<sequence>MGSKTAIMWKRRYRRHHGPNHFQTTVYRLRKHRPSSNHSLRSNSSLSQCNLMQYPRRQHKRCRQTCGLYGSRRLASPSANVNLRNHSSYSSREYRFLKRLLLYVRCPISEKHGR</sequence>
<evidence type="ECO:0000313" key="2">
    <source>
        <dbReference type="Proteomes" id="UP000053831"/>
    </source>
</evidence>
<organism evidence="1 2">
    <name type="scientific">Escovopsis weberi</name>
    <dbReference type="NCBI Taxonomy" id="150374"/>
    <lineage>
        <taxon>Eukaryota</taxon>
        <taxon>Fungi</taxon>
        <taxon>Dikarya</taxon>
        <taxon>Ascomycota</taxon>
        <taxon>Pezizomycotina</taxon>
        <taxon>Sordariomycetes</taxon>
        <taxon>Hypocreomycetidae</taxon>
        <taxon>Hypocreales</taxon>
        <taxon>Hypocreaceae</taxon>
        <taxon>Escovopsis</taxon>
    </lineage>
</organism>
<dbReference type="AlphaFoldDB" id="A0A0M9VXI6"/>
<reference evidence="1 2" key="1">
    <citation type="submission" date="2015-07" db="EMBL/GenBank/DDBJ databases">
        <title>The genome of the fungus Escovopsis weberi, a specialized disease agent of ant agriculture.</title>
        <authorList>
            <person name="de Man T.J."/>
            <person name="Stajich J.E."/>
            <person name="Kubicek C.P."/>
            <person name="Chenthamara K."/>
            <person name="Atanasova L."/>
            <person name="Druzhinina I.S."/>
            <person name="Birnbaum S."/>
            <person name="Barribeau S.M."/>
            <person name="Teiling C."/>
            <person name="Suen G."/>
            <person name="Currie C."/>
            <person name="Gerardo N.M."/>
        </authorList>
    </citation>
    <scope>NUCLEOTIDE SEQUENCE [LARGE SCALE GENOMIC DNA]</scope>
</reference>